<accession>A0ABZ3FRD2</accession>
<dbReference type="EMBL" id="CP154795">
    <property type="protein sequence ID" value="XAN07644.1"/>
    <property type="molecule type" value="Genomic_DNA"/>
</dbReference>
<name>A0ABZ3FRD2_9ACTN</name>
<organism evidence="1 2">
    <name type="scientific">Ammonicoccus fulvus</name>
    <dbReference type="NCBI Taxonomy" id="3138240"/>
    <lineage>
        <taxon>Bacteria</taxon>
        <taxon>Bacillati</taxon>
        <taxon>Actinomycetota</taxon>
        <taxon>Actinomycetes</taxon>
        <taxon>Propionibacteriales</taxon>
        <taxon>Propionibacteriaceae</taxon>
        <taxon>Ammonicoccus</taxon>
    </lineage>
</organism>
<reference evidence="1 2" key="1">
    <citation type="submission" date="2024-04" db="EMBL/GenBank/DDBJ databases">
        <title>Isolation of an actinomycete strain from pig manure.</title>
        <authorList>
            <person name="Gong T."/>
            <person name="Yu Z."/>
            <person name="An M."/>
            <person name="Wei C."/>
            <person name="Yang W."/>
            <person name="Liu L."/>
        </authorList>
    </citation>
    <scope>NUCLEOTIDE SEQUENCE [LARGE SCALE GENOMIC DNA]</scope>
    <source>
        <strain evidence="1 2">ZF39</strain>
    </source>
</reference>
<gene>
    <name evidence="1" type="ORF">AADG42_10160</name>
</gene>
<evidence type="ECO:0000313" key="1">
    <source>
        <dbReference type="EMBL" id="XAN07644.1"/>
    </source>
</evidence>
<dbReference type="Proteomes" id="UP001442841">
    <property type="component" value="Chromosome"/>
</dbReference>
<protein>
    <submittedName>
        <fullName evidence="1">Uncharacterized protein</fullName>
    </submittedName>
</protein>
<evidence type="ECO:0000313" key="2">
    <source>
        <dbReference type="Proteomes" id="UP001442841"/>
    </source>
</evidence>
<dbReference type="RefSeq" id="WP_425309097.1">
    <property type="nucleotide sequence ID" value="NZ_CP154795.1"/>
</dbReference>
<sequence>MPTPVDLRAFMGVEVDSDQADAVLRMSTAFCRAYTRGNGFNEWGPNEEIFQVIVAMAARLAANPDGASSTQRTAGPFSETRTFAAFRGINLGEQAVLNRYRRRAQ</sequence>
<proteinExistence type="predicted"/>
<keyword evidence="2" id="KW-1185">Reference proteome</keyword>